<proteinExistence type="predicted"/>
<evidence type="ECO:0000313" key="1">
    <source>
        <dbReference type="EMBL" id="KHN81487.1"/>
    </source>
</evidence>
<evidence type="ECO:0000313" key="2">
    <source>
        <dbReference type="Proteomes" id="UP000031036"/>
    </source>
</evidence>
<dbReference type="EMBL" id="JPKZ01001512">
    <property type="protein sequence ID" value="KHN81487.1"/>
    <property type="molecule type" value="Genomic_DNA"/>
</dbReference>
<keyword evidence="2" id="KW-1185">Reference proteome</keyword>
<name>A0A0B2VJ67_TOXCA</name>
<gene>
    <name evidence="1" type="ORF">Tcan_18030</name>
</gene>
<sequence>MTVLSTPDVRISLITPQSTDSSSKSKHTLVQSNQRQVISKKPLHFSEFMNVWPSEFLLITFQDKAYRIEPELTSTS</sequence>
<accession>A0A0B2VJ67</accession>
<organism evidence="1 2">
    <name type="scientific">Toxocara canis</name>
    <name type="common">Canine roundworm</name>
    <dbReference type="NCBI Taxonomy" id="6265"/>
    <lineage>
        <taxon>Eukaryota</taxon>
        <taxon>Metazoa</taxon>
        <taxon>Ecdysozoa</taxon>
        <taxon>Nematoda</taxon>
        <taxon>Chromadorea</taxon>
        <taxon>Rhabditida</taxon>
        <taxon>Spirurina</taxon>
        <taxon>Ascaridomorpha</taxon>
        <taxon>Ascaridoidea</taxon>
        <taxon>Toxocaridae</taxon>
        <taxon>Toxocara</taxon>
    </lineage>
</organism>
<comment type="caution">
    <text evidence="1">The sequence shown here is derived from an EMBL/GenBank/DDBJ whole genome shotgun (WGS) entry which is preliminary data.</text>
</comment>
<reference evidence="1 2" key="1">
    <citation type="submission" date="2014-11" db="EMBL/GenBank/DDBJ databases">
        <title>Genetic blueprint of the zoonotic pathogen Toxocara canis.</title>
        <authorList>
            <person name="Zhu X.-Q."/>
            <person name="Korhonen P.K."/>
            <person name="Cai H."/>
            <person name="Young N.D."/>
            <person name="Nejsum P."/>
            <person name="von Samson-Himmelstjerna G."/>
            <person name="Boag P.R."/>
            <person name="Tan P."/>
            <person name="Li Q."/>
            <person name="Min J."/>
            <person name="Yang Y."/>
            <person name="Wang X."/>
            <person name="Fang X."/>
            <person name="Hall R.S."/>
            <person name="Hofmann A."/>
            <person name="Sternberg P.W."/>
            <person name="Jex A.R."/>
            <person name="Gasser R.B."/>
        </authorList>
    </citation>
    <scope>NUCLEOTIDE SEQUENCE [LARGE SCALE GENOMIC DNA]</scope>
    <source>
        <strain evidence="1">PN_DK_2014</strain>
    </source>
</reference>
<dbReference type="AlphaFoldDB" id="A0A0B2VJ67"/>
<dbReference type="Proteomes" id="UP000031036">
    <property type="component" value="Unassembled WGS sequence"/>
</dbReference>
<protein>
    <submittedName>
        <fullName evidence="1">Uncharacterized protein</fullName>
    </submittedName>
</protein>